<sequence>ADAALAHVMELLPSHHEDMKLIEAMDEMLAAARRKARTELARNAEASSAISAELDKLDALLTSSDAGRVSYSASPGPGTGQSGATAALGSATGLASKASLHGVSGGLGGAGDGGEDVVVGALAQCTTIVESMDKLRSMLYSQARALDFLKSTGLVIQPIDLTLDAAEDVPAASLDRRSGTWGTAAGPAPTAFRPDITLAKDIEAVIDACKHDTS</sequence>
<dbReference type="AlphaFoldDB" id="A0A6A0AM94"/>
<protein>
    <submittedName>
        <fullName evidence="1">Uncharacterized protein</fullName>
    </submittedName>
</protein>
<gene>
    <name evidence="1" type="ORF">HaLaN_32366</name>
</gene>
<reference evidence="1 2" key="1">
    <citation type="submission" date="2020-02" db="EMBL/GenBank/DDBJ databases">
        <title>Draft genome sequence of Haematococcus lacustris strain NIES-144.</title>
        <authorList>
            <person name="Morimoto D."/>
            <person name="Nakagawa S."/>
            <person name="Yoshida T."/>
            <person name="Sawayama S."/>
        </authorList>
    </citation>
    <scope>NUCLEOTIDE SEQUENCE [LARGE SCALE GENOMIC DNA]</scope>
    <source>
        <strain evidence="1 2">NIES-144</strain>
    </source>
</reference>
<accession>A0A6A0AM94</accession>
<dbReference type="Proteomes" id="UP000485058">
    <property type="component" value="Unassembled WGS sequence"/>
</dbReference>
<name>A0A6A0AM94_HAELA</name>
<organism evidence="1 2">
    <name type="scientific">Haematococcus lacustris</name>
    <name type="common">Green alga</name>
    <name type="synonym">Haematococcus pluvialis</name>
    <dbReference type="NCBI Taxonomy" id="44745"/>
    <lineage>
        <taxon>Eukaryota</taxon>
        <taxon>Viridiplantae</taxon>
        <taxon>Chlorophyta</taxon>
        <taxon>core chlorophytes</taxon>
        <taxon>Chlorophyceae</taxon>
        <taxon>CS clade</taxon>
        <taxon>Chlamydomonadales</taxon>
        <taxon>Haematococcaceae</taxon>
        <taxon>Haematococcus</taxon>
    </lineage>
</organism>
<keyword evidence="2" id="KW-1185">Reference proteome</keyword>
<evidence type="ECO:0000313" key="2">
    <source>
        <dbReference type="Proteomes" id="UP000485058"/>
    </source>
</evidence>
<comment type="caution">
    <text evidence="1">The sequence shown here is derived from an EMBL/GenBank/DDBJ whole genome shotgun (WGS) entry which is preliminary data.</text>
</comment>
<evidence type="ECO:0000313" key="1">
    <source>
        <dbReference type="EMBL" id="GFH33054.1"/>
    </source>
</evidence>
<dbReference type="EMBL" id="BLLF01007657">
    <property type="protein sequence ID" value="GFH33054.1"/>
    <property type="molecule type" value="Genomic_DNA"/>
</dbReference>
<feature type="non-terminal residue" evidence="1">
    <location>
        <position position="214"/>
    </location>
</feature>
<proteinExistence type="predicted"/>
<feature type="non-terminal residue" evidence="1">
    <location>
        <position position="1"/>
    </location>
</feature>